<dbReference type="PANTHER" id="PTHR11236:SF50">
    <property type="entry name" value="AMINODEOXYCHORISMATE SYNTHASE COMPONENT 1"/>
    <property type="match status" value="1"/>
</dbReference>
<dbReference type="EMBL" id="BARS01052615">
    <property type="protein sequence ID" value="GAG44049.1"/>
    <property type="molecule type" value="Genomic_DNA"/>
</dbReference>
<dbReference type="GO" id="GO:0000162">
    <property type="term" value="P:L-tryptophan biosynthetic process"/>
    <property type="evidence" value="ECO:0007669"/>
    <property type="project" value="TreeGrafter"/>
</dbReference>
<protein>
    <recommendedName>
        <fullName evidence="1">Chorismate-utilising enzyme C-terminal domain-containing protein</fullName>
    </recommendedName>
</protein>
<sequence length="204" mass="23111">MADRALGLGERPLQPLVERWERAVHAGPHRRPPLCPRLDFEMERGTYEQMISRALEYIAAGDIYQVNLAQRLRFTGVGEPLDAYCGLRRVNPAPYAALIRWPGGAIGSVSPELFLRQRGRQVLTRPIKGTRPRTRDPVLDAAYRQQLLDSEKDAAELAMIIDLHRNDLGRVCEYGSVRVRRARRVETHPTVFHTVADIVGNLRA</sequence>
<dbReference type="SUPFAM" id="SSF56322">
    <property type="entry name" value="ADC synthase"/>
    <property type="match status" value="1"/>
</dbReference>
<dbReference type="Gene3D" id="3.60.120.10">
    <property type="entry name" value="Anthranilate synthase"/>
    <property type="match status" value="1"/>
</dbReference>
<organism evidence="2">
    <name type="scientific">marine sediment metagenome</name>
    <dbReference type="NCBI Taxonomy" id="412755"/>
    <lineage>
        <taxon>unclassified sequences</taxon>
        <taxon>metagenomes</taxon>
        <taxon>ecological metagenomes</taxon>
    </lineage>
</organism>
<evidence type="ECO:0000259" key="1">
    <source>
        <dbReference type="Pfam" id="PF00425"/>
    </source>
</evidence>
<name>X0XLK2_9ZZZZ</name>
<reference evidence="2" key="1">
    <citation type="journal article" date="2014" name="Front. Microbiol.">
        <title>High frequency of phylogenetically diverse reductive dehalogenase-homologous genes in deep subseafloor sedimentary metagenomes.</title>
        <authorList>
            <person name="Kawai M."/>
            <person name="Futagami T."/>
            <person name="Toyoda A."/>
            <person name="Takaki Y."/>
            <person name="Nishi S."/>
            <person name="Hori S."/>
            <person name="Arai W."/>
            <person name="Tsubouchi T."/>
            <person name="Morono Y."/>
            <person name="Uchiyama I."/>
            <person name="Ito T."/>
            <person name="Fujiyama A."/>
            <person name="Inagaki F."/>
            <person name="Takami H."/>
        </authorList>
    </citation>
    <scope>NUCLEOTIDE SEQUENCE</scope>
    <source>
        <strain evidence="2">Expedition CK06-06</strain>
    </source>
</reference>
<dbReference type="GO" id="GO:0046820">
    <property type="term" value="F:4-amino-4-deoxychorismate synthase activity"/>
    <property type="evidence" value="ECO:0007669"/>
    <property type="project" value="TreeGrafter"/>
</dbReference>
<dbReference type="PRINTS" id="PR00095">
    <property type="entry name" value="ANTSNTHASEI"/>
</dbReference>
<feature type="non-terminal residue" evidence="2">
    <location>
        <position position="204"/>
    </location>
</feature>
<dbReference type="PANTHER" id="PTHR11236">
    <property type="entry name" value="AMINOBENZOATE/ANTHRANILATE SYNTHASE"/>
    <property type="match status" value="1"/>
</dbReference>
<dbReference type="AlphaFoldDB" id="X0XLK2"/>
<comment type="caution">
    <text evidence="2">The sequence shown here is derived from an EMBL/GenBank/DDBJ whole genome shotgun (WGS) entry which is preliminary data.</text>
</comment>
<proteinExistence type="predicted"/>
<dbReference type="InterPro" id="IPR005801">
    <property type="entry name" value="ADC_synthase"/>
</dbReference>
<dbReference type="InterPro" id="IPR019999">
    <property type="entry name" value="Anth_synth_I-like"/>
</dbReference>
<evidence type="ECO:0000313" key="2">
    <source>
        <dbReference type="EMBL" id="GAG44049.1"/>
    </source>
</evidence>
<gene>
    <name evidence="2" type="ORF">S01H1_78203</name>
</gene>
<accession>X0XLK2</accession>
<dbReference type="Pfam" id="PF00425">
    <property type="entry name" value="Chorismate_bind"/>
    <property type="match status" value="1"/>
</dbReference>
<feature type="domain" description="Chorismate-utilising enzyme C-terminal" evidence="1">
    <location>
        <begin position="46"/>
        <end position="203"/>
    </location>
</feature>
<dbReference type="InterPro" id="IPR015890">
    <property type="entry name" value="Chorismate_C"/>
</dbReference>